<dbReference type="InterPro" id="IPR027417">
    <property type="entry name" value="P-loop_NTPase"/>
</dbReference>
<evidence type="ECO:0000256" key="5">
    <source>
        <dbReference type="ARBA" id="ARBA00022741"/>
    </source>
</evidence>
<keyword evidence="2" id="KW-0597">Phosphoprotein</keyword>
<evidence type="ECO:0000259" key="11">
    <source>
        <dbReference type="Pfam" id="PF02880"/>
    </source>
</evidence>
<evidence type="ECO:0000313" key="13">
    <source>
        <dbReference type="EMBL" id="CAE0640838.1"/>
    </source>
</evidence>
<evidence type="ECO:0000256" key="4">
    <source>
        <dbReference type="ARBA" id="ARBA00022723"/>
    </source>
</evidence>
<dbReference type="SUPFAM" id="SSF52540">
    <property type="entry name" value="P-loop containing nucleoside triphosphate hydrolases"/>
    <property type="match status" value="1"/>
</dbReference>
<dbReference type="Gene3D" id="3.40.120.10">
    <property type="entry name" value="Alpha-D-Glucose-1,6-Bisphosphate, subunit A, domain 3"/>
    <property type="match status" value="3"/>
</dbReference>
<evidence type="ECO:0000256" key="2">
    <source>
        <dbReference type="ARBA" id="ARBA00022553"/>
    </source>
</evidence>
<sequence length="978" mass="106059">MKAIRAFFVGLWALTASTNLALVLGFVAPRNAAGLEQKSADGWALSAKGGEEGGGREDFLARSRAMQFSKKEKKQASTEGFLERSRRMQLRKKKEPVVEAAEAVAQETQAAINAAQDTSREAFLVRSRQRQLQKSQQTTISRSAVVSDKPRILISGAPASGKGTQCELLKDKYGLVHLSTGDMLREEVKKQTFLGRAAQEYMDEGELVPDELIISMVQERLAQADCVANGWLLDGFPRTAAQAQALRDAGVAPTAFVLLDVPDRVLLERAMGRRVDPVTGRIYHLAFDPPPPEVSGRVEQRADDEADKVINRLATYHEHVDNVIFNYKDILTKVDGTQSKEAIFSIIESVVDDNKSSGTKEAIEEVKEFAKEEPQEEVAGGRPDFEPAPAEVEMASSEVLPDGAMIVETAPIGGMKPGTSGLRKKVSVVSEGLYLHNFVQSIFDVLPADELKGATLLVSGDGRYYNREALQVIVEIAAANGVGRVWIGKGGLMSTPAASATLRTRENGAAYGGIVLTASHNPGGPDEDFGIKYNTGNGAPATETLTDQIYERTLRIERIKTMKDAPTVDLDTLGTTQVGGMVVEVIDPVEDYLAVLEQQFDFPALRALVAREDFDLVFDGMGGVGGAYARQVLVEALGADPACLLRCEPSETFNGDHPDPNLTYAKALVQRMGLSPAGAPWPLTDLAAAPPQFGAASDGDADRNMILGERFFVTPSDSVAVLAAHADAVPGLYGLRGVARSMPTSGALDRVAERKGLRFFETPTGWKFFGNLMDSKLLGGEDYSPFLCGEESFGTGSDHIREKDGLWAVLAWLSVLAKHNPDPAAPLVGVEDIVRAHWAEYGRNFYARYDYEAVDLEAAEAMMDHLRALIPTVKEGDEADGFVLRGVDEFEYTDPVDGSRATRQGVRVLFADGSRVVFRLSGTGSVGATVRVYVEKYEEDPDQHFCNAQGYVRDLAEAGLRLARLEEFTGRQSPTVIT</sequence>
<dbReference type="Pfam" id="PF24947">
    <property type="entry name" value="PGM1_C_vert_fung"/>
    <property type="match status" value="1"/>
</dbReference>
<dbReference type="NCBIfam" id="NF005737">
    <property type="entry name" value="PRK07564.1-1"/>
    <property type="match status" value="1"/>
</dbReference>
<feature type="domain" description="Alpha-D-phosphohexomutase alpha/beta/alpha" evidence="11">
    <location>
        <begin position="717"/>
        <end position="822"/>
    </location>
</feature>
<dbReference type="SUPFAM" id="SSF53738">
    <property type="entry name" value="Phosphoglucomutase, first 3 domains"/>
    <property type="match status" value="3"/>
</dbReference>
<evidence type="ECO:0008006" key="16">
    <source>
        <dbReference type="Google" id="ProtNLM"/>
    </source>
</evidence>
<organism evidence="14">
    <name type="scientific">Heterosigma akashiwo</name>
    <name type="common">Chromophytic alga</name>
    <name type="synonym">Heterosigma carterae</name>
    <dbReference type="NCBI Taxonomy" id="2829"/>
    <lineage>
        <taxon>Eukaryota</taxon>
        <taxon>Sar</taxon>
        <taxon>Stramenopiles</taxon>
        <taxon>Ochrophyta</taxon>
        <taxon>Raphidophyceae</taxon>
        <taxon>Chattonellales</taxon>
        <taxon>Chattonellaceae</taxon>
        <taxon>Heterosigma</taxon>
    </lineage>
</organism>
<dbReference type="FunFam" id="3.40.120.10:FF:000004">
    <property type="entry name" value="Phosphoglucomutase 5"/>
    <property type="match status" value="1"/>
</dbReference>
<gene>
    <name evidence="12" type="ORF">HAKA00212_LOCUS19661</name>
    <name evidence="13" type="ORF">HAKA00212_LOCUS19662</name>
    <name evidence="14" type="ORF">HAKA00212_LOCUS19664</name>
    <name evidence="15" type="ORF">HAKA00212_LOCUS19667</name>
</gene>
<dbReference type="InterPro" id="IPR005846">
    <property type="entry name" value="A-D-PHexomutase_a/b/a-III"/>
</dbReference>
<evidence type="ECO:0000313" key="12">
    <source>
        <dbReference type="EMBL" id="CAE0640837.1"/>
    </source>
</evidence>
<dbReference type="Gene3D" id="3.40.50.300">
    <property type="entry name" value="P-loop containing nucleotide triphosphate hydrolases"/>
    <property type="match status" value="1"/>
</dbReference>
<dbReference type="InterPro" id="IPR006259">
    <property type="entry name" value="Adenyl_kin_sub"/>
</dbReference>
<evidence type="ECO:0000256" key="3">
    <source>
        <dbReference type="ARBA" id="ARBA00022679"/>
    </source>
</evidence>
<dbReference type="GO" id="GO:0005975">
    <property type="term" value="P:carbohydrate metabolic process"/>
    <property type="evidence" value="ECO:0007669"/>
    <property type="project" value="InterPro"/>
</dbReference>
<dbReference type="Pfam" id="PF02879">
    <property type="entry name" value="PGM_PMM_II"/>
    <property type="match status" value="1"/>
</dbReference>
<dbReference type="FunFam" id="3.40.120.10:FF:000005">
    <property type="entry name" value="Phosphoglucomutase 5"/>
    <property type="match status" value="1"/>
</dbReference>
<reference evidence="14" key="1">
    <citation type="submission" date="2021-01" db="EMBL/GenBank/DDBJ databases">
        <authorList>
            <person name="Corre E."/>
            <person name="Pelletier E."/>
            <person name="Niang G."/>
            <person name="Scheremetjew M."/>
            <person name="Finn R."/>
            <person name="Kale V."/>
            <person name="Holt S."/>
            <person name="Cochrane G."/>
            <person name="Meng A."/>
            <person name="Brown T."/>
            <person name="Cohen L."/>
        </authorList>
    </citation>
    <scope>NUCLEOTIDE SEQUENCE</scope>
    <source>
        <strain evidence="14">CCMP3107</strain>
    </source>
</reference>
<evidence type="ECO:0000313" key="14">
    <source>
        <dbReference type="EMBL" id="CAE0640840.1"/>
    </source>
</evidence>
<dbReference type="Pfam" id="PF02878">
    <property type="entry name" value="PGM_PMM_I"/>
    <property type="match status" value="1"/>
</dbReference>
<keyword evidence="3" id="KW-0808">Transferase</keyword>
<evidence type="ECO:0000256" key="7">
    <source>
        <dbReference type="ARBA" id="ARBA00022842"/>
    </source>
</evidence>
<dbReference type="PRINTS" id="PR00094">
    <property type="entry name" value="ADENYLTKNASE"/>
</dbReference>
<dbReference type="Gene3D" id="3.30.310.50">
    <property type="entry name" value="Alpha-D-phosphohexomutase, C-terminal domain"/>
    <property type="match status" value="1"/>
</dbReference>
<dbReference type="GO" id="GO:0005829">
    <property type="term" value="C:cytosol"/>
    <property type="evidence" value="ECO:0007669"/>
    <property type="project" value="TreeGrafter"/>
</dbReference>
<dbReference type="GO" id="GO:0004017">
    <property type="term" value="F:AMP kinase activity"/>
    <property type="evidence" value="ECO:0007669"/>
    <property type="project" value="InterPro"/>
</dbReference>
<dbReference type="InterPro" id="IPR005844">
    <property type="entry name" value="A-D-PHexomutase_a/b/a-I"/>
</dbReference>
<evidence type="ECO:0000256" key="8">
    <source>
        <dbReference type="ARBA" id="ARBA00023235"/>
    </source>
</evidence>
<keyword evidence="8" id="KW-0413">Isomerase</keyword>
<dbReference type="PANTHER" id="PTHR22573">
    <property type="entry name" value="PHOSPHOHEXOMUTASE FAMILY MEMBER"/>
    <property type="match status" value="1"/>
</dbReference>
<dbReference type="SUPFAM" id="SSF55957">
    <property type="entry name" value="Phosphoglucomutase, C-terminal domain"/>
    <property type="match status" value="1"/>
</dbReference>
<dbReference type="InterPro" id="IPR000850">
    <property type="entry name" value="Adenylat/UMP-CMP_kin"/>
</dbReference>
<dbReference type="EMBL" id="HBIU01043510">
    <property type="protein sequence ID" value="CAE0640838.1"/>
    <property type="molecule type" value="Transcribed_RNA"/>
</dbReference>
<keyword evidence="6" id="KW-0418">Kinase</keyword>
<evidence type="ECO:0000256" key="6">
    <source>
        <dbReference type="ARBA" id="ARBA00022777"/>
    </source>
</evidence>
<comment type="similarity">
    <text evidence="1">Belongs to the phosphohexose mutase family.</text>
</comment>
<feature type="domain" description="Alpha-D-phosphohexomutase alpha/beta/alpha" evidence="10">
    <location>
        <begin position="591"/>
        <end position="707"/>
    </location>
</feature>
<accession>A0A6V1U1G9</accession>
<name>A0A6V1U1G9_HETAK</name>
<evidence type="ECO:0000313" key="15">
    <source>
        <dbReference type="EMBL" id="CAE0640843.1"/>
    </source>
</evidence>
<dbReference type="NCBIfam" id="TIGR01351">
    <property type="entry name" value="adk"/>
    <property type="match status" value="1"/>
</dbReference>
<dbReference type="InterPro" id="IPR016055">
    <property type="entry name" value="A-D-PHexomutase_a/b/a-I/II/III"/>
</dbReference>
<dbReference type="PROSITE" id="PS00113">
    <property type="entry name" value="ADENYLATE_KINASE"/>
    <property type="match status" value="1"/>
</dbReference>
<keyword evidence="7" id="KW-0460">Magnesium</keyword>
<proteinExistence type="inferred from homology"/>
<keyword evidence="4" id="KW-0479">Metal-binding</keyword>
<evidence type="ECO:0000256" key="1">
    <source>
        <dbReference type="ARBA" id="ARBA00010231"/>
    </source>
</evidence>
<evidence type="ECO:0000259" key="10">
    <source>
        <dbReference type="Pfam" id="PF02879"/>
    </source>
</evidence>
<dbReference type="CDD" id="cd01428">
    <property type="entry name" value="ADK"/>
    <property type="match status" value="1"/>
</dbReference>
<dbReference type="PROSITE" id="PS00710">
    <property type="entry name" value="PGM_PMM"/>
    <property type="match status" value="1"/>
</dbReference>
<dbReference type="Pfam" id="PF02880">
    <property type="entry name" value="PGM_PMM_III"/>
    <property type="match status" value="1"/>
</dbReference>
<dbReference type="InterPro" id="IPR016066">
    <property type="entry name" value="A-D-PHexomutase_CS"/>
</dbReference>
<dbReference type="InterPro" id="IPR005845">
    <property type="entry name" value="A-D-PHexomutase_a/b/a-II"/>
</dbReference>
<dbReference type="EMBL" id="HBIU01043515">
    <property type="protein sequence ID" value="CAE0640843.1"/>
    <property type="molecule type" value="Transcribed_RNA"/>
</dbReference>
<dbReference type="GO" id="GO:0000287">
    <property type="term" value="F:magnesium ion binding"/>
    <property type="evidence" value="ECO:0007669"/>
    <property type="project" value="InterPro"/>
</dbReference>
<dbReference type="HAMAP" id="MF_00235">
    <property type="entry name" value="Adenylate_kinase_Adk"/>
    <property type="match status" value="1"/>
</dbReference>
<dbReference type="FunFam" id="3.30.310.50:FF:000002">
    <property type="entry name" value="Phosphoglucomutase 5"/>
    <property type="match status" value="1"/>
</dbReference>
<dbReference type="Pfam" id="PF00406">
    <property type="entry name" value="ADK"/>
    <property type="match status" value="1"/>
</dbReference>
<dbReference type="AlphaFoldDB" id="A0A6V1U1G9"/>
<evidence type="ECO:0000259" key="9">
    <source>
        <dbReference type="Pfam" id="PF02878"/>
    </source>
</evidence>
<dbReference type="EMBL" id="HBIU01043509">
    <property type="protein sequence ID" value="CAE0640837.1"/>
    <property type="molecule type" value="Transcribed_RNA"/>
</dbReference>
<feature type="domain" description="Alpha-D-phosphohexomutase alpha/beta/alpha" evidence="9">
    <location>
        <begin position="415"/>
        <end position="557"/>
    </location>
</feature>
<dbReference type="InterPro" id="IPR033690">
    <property type="entry name" value="Adenylat_kinase_CS"/>
</dbReference>
<dbReference type="PANTHER" id="PTHR22573:SF2">
    <property type="entry name" value="PHOSPHOGLUCOMUTASE"/>
    <property type="match status" value="1"/>
</dbReference>
<dbReference type="GO" id="GO:0004614">
    <property type="term" value="F:phosphoglucomutase activity"/>
    <property type="evidence" value="ECO:0007669"/>
    <property type="project" value="InterPro"/>
</dbReference>
<protein>
    <recommendedName>
        <fullName evidence="16">Adenylate kinase</fullName>
    </recommendedName>
</protein>
<dbReference type="InterPro" id="IPR045244">
    <property type="entry name" value="PGM"/>
</dbReference>
<keyword evidence="5" id="KW-0547">Nucleotide-binding</keyword>
<dbReference type="EMBL" id="HBIU01043512">
    <property type="protein sequence ID" value="CAE0640840.1"/>
    <property type="molecule type" value="Transcribed_RNA"/>
</dbReference>
<dbReference type="InterPro" id="IPR036900">
    <property type="entry name" value="A-D-PHexomutase_C_sf"/>
</dbReference>
<dbReference type="GO" id="GO:0005524">
    <property type="term" value="F:ATP binding"/>
    <property type="evidence" value="ECO:0007669"/>
    <property type="project" value="InterPro"/>
</dbReference>